<dbReference type="PANTHER" id="PTHR42648">
    <property type="entry name" value="TRANSPOSASE, PUTATIVE-RELATED"/>
    <property type="match status" value="1"/>
</dbReference>
<protein>
    <submittedName>
        <fullName evidence="4">Retrovirus-related Pol polyprotein from transposon TNT 1-94</fullName>
        <ecNumber evidence="4">1.2.1.27</ecNumber>
    </submittedName>
</protein>
<organism evidence="4 5">
    <name type="scientific">Cajanus cajan</name>
    <name type="common">Pigeon pea</name>
    <name type="synonym">Cajanus indicus</name>
    <dbReference type="NCBI Taxonomy" id="3821"/>
    <lineage>
        <taxon>Eukaryota</taxon>
        <taxon>Viridiplantae</taxon>
        <taxon>Streptophyta</taxon>
        <taxon>Embryophyta</taxon>
        <taxon>Tracheophyta</taxon>
        <taxon>Spermatophyta</taxon>
        <taxon>Magnoliopsida</taxon>
        <taxon>eudicotyledons</taxon>
        <taxon>Gunneridae</taxon>
        <taxon>Pentapetalae</taxon>
        <taxon>rosids</taxon>
        <taxon>fabids</taxon>
        <taxon>Fabales</taxon>
        <taxon>Fabaceae</taxon>
        <taxon>Papilionoideae</taxon>
        <taxon>50 kb inversion clade</taxon>
        <taxon>NPAAA clade</taxon>
        <taxon>indigoferoid/millettioid clade</taxon>
        <taxon>Phaseoleae</taxon>
        <taxon>Cajanus</taxon>
    </lineage>
</organism>
<dbReference type="InterPro" id="IPR057670">
    <property type="entry name" value="SH3_retrovirus"/>
</dbReference>
<sequence>MKWHRRFGHLHFRGLTELVKKEMVIGLPKMEFEKKFCEECVIGKHARTSFPRSSEYRAKEQLGLIHTDLCGPITPESFSGKKYFVSFIDDFSRKTWVYFLKEKLEVFETFKKFKVMVEKETSKFIKAIRSDRGGEFTSFEFNKYCEEHGIKRFLTAPYSPQQNGVAERKNRTILDMVRSMLKGKNMPKKFWAEAVQCAIYVQNRCPHAKLGEKTPQEIWSSMKPSVSHLRVFGSVAYGQVPRQHRTKLEDRSKKYIFIGYDEKSKAYKLFDPDNKKVVVSRDVHVEETKQWCWSNSAEVETSSDIVVPSKTTTTEFSDEEFEPQQPRMRSLREIYDTTSEVHAVCLLADSEDLSFEKAVQDEKWRTAMDEEFEAIERNKTWELTNLPEGARPIGVKWVYKKKINAEGEVERYKARLVVKGYKQKEGVDYDEVFAPVTRMESIRLLISLAAQRHWQILQMDVKSAFLNGVLKEEVYVEQPLGYMKRGDEKKVLRLRKALYGLKQAPRAWNERIDEYFKKNGYEQCPYEHA</sequence>
<dbReference type="OMA" id="FHRCKID"/>
<dbReference type="InterPro" id="IPR043502">
    <property type="entry name" value="DNA/RNA_pol_sf"/>
</dbReference>
<dbReference type="Pfam" id="PF13976">
    <property type="entry name" value="gag_pre-integrs"/>
    <property type="match status" value="1"/>
</dbReference>
<reference evidence="4" key="1">
    <citation type="journal article" date="2012" name="Nat. Biotechnol.">
        <title>Draft genome sequence of pigeonpea (Cajanus cajan), an orphan legume crop of resource-poor farmers.</title>
        <authorList>
            <person name="Varshney R.K."/>
            <person name="Chen W."/>
            <person name="Li Y."/>
            <person name="Bharti A.K."/>
            <person name="Saxena R.K."/>
            <person name="Schlueter J.A."/>
            <person name="Donoghue M.T."/>
            <person name="Azam S."/>
            <person name="Fan G."/>
            <person name="Whaley A.M."/>
            <person name="Farmer A.D."/>
            <person name="Sheridan J."/>
            <person name="Iwata A."/>
            <person name="Tuteja R."/>
            <person name="Penmetsa R.V."/>
            <person name="Wu W."/>
            <person name="Upadhyaya H.D."/>
            <person name="Yang S.P."/>
            <person name="Shah T."/>
            <person name="Saxena K.B."/>
            <person name="Michael T."/>
            <person name="McCombie W.R."/>
            <person name="Yang B."/>
            <person name="Zhang G."/>
            <person name="Yang H."/>
            <person name="Wang J."/>
            <person name="Spillane C."/>
            <person name="Cook D.R."/>
            <person name="May G.D."/>
            <person name="Xu X."/>
            <person name="Jackson S.A."/>
        </authorList>
    </citation>
    <scope>NUCLEOTIDE SEQUENCE [LARGE SCALE GENOMIC DNA]</scope>
</reference>
<dbReference type="GO" id="GO:0015074">
    <property type="term" value="P:DNA integration"/>
    <property type="evidence" value="ECO:0007669"/>
    <property type="project" value="InterPro"/>
</dbReference>
<dbReference type="InterPro" id="IPR013103">
    <property type="entry name" value="RVT_2"/>
</dbReference>
<accession>A0A151QZW7</accession>
<evidence type="ECO:0000256" key="1">
    <source>
        <dbReference type="ARBA" id="ARBA00022723"/>
    </source>
</evidence>
<dbReference type="InterPro" id="IPR001584">
    <property type="entry name" value="Integrase_cat-core"/>
</dbReference>
<evidence type="ECO:0000256" key="2">
    <source>
        <dbReference type="ARBA" id="ARBA00022801"/>
    </source>
</evidence>
<dbReference type="InterPro" id="IPR036397">
    <property type="entry name" value="RNaseH_sf"/>
</dbReference>
<keyword evidence="5" id="KW-1185">Reference proteome</keyword>
<dbReference type="InterPro" id="IPR012337">
    <property type="entry name" value="RNaseH-like_sf"/>
</dbReference>
<dbReference type="InterPro" id="IPR039537">
    <property type="entry name" value="Retrotran_Ty1/copia-like"/>
</dbReference>
<proteinExistence type="predicted"/>
<feature type="domain" description="Integrase catalytic" evidence="3">
    <location>
        <begin position="47"/>
        <end position="223"/>
    </location>
</feature>
<dbReference type="SUPFAM" id="SSF56672">
    <property type="entry name" value="DNA/RNA polymerases"/>
    <property type="match status" value="1"/>
</dbReference>
<dbReference type="Proteomes" id="UP000075243">
    <property type="component" value="Unassembled WGS sequence"/>
</dbReference>
<dbReference type="GO" id="GO:0004491">
    <property type="term" value="F:methylmalonate-semialdehyde dehydrogenase (acylating, NAD) activity"/>
    <property type="evidence" value="ECO:0007669"/>
    <property type="project" value="UniProtKB-EC"/>
</dbReference>
<dbReference type="PROSITE" id="PS50994">
    <property type="entry name" value="INTEGRASE"/>
    <property type="match status" value="1"/>
</dbReference>
<dbReference type="Gramene" id="C.cajan_41692.t">
    <property type="protein sequence ID" value="C.cajan_41692.t.cds1"/>
    <property type="gene ID" value="C.cajan_41692"/>
</dbReference>
<dbReference type="AlphaFoldDB" id="A0A151QZW7"/>
<evidence type="ECO:0000313" key="4">
    <source>
        <dbReference type="EMBL" id="KYP35826.1"/>
    </source>
</evidence>
<dbReference type="InterPro" id="IPR025724">
    <property type="entry name" value="GAG-pre-integrase_dom"/>
</dbReference>
<dbReference type="GO" id="GO:0016787">
    <property type="term" value="F:hydrolase activity"/>
    <property type="evidence" value="ECO:0007669"/>
    <property type="project" value="UniProtKB-KW"/>
</dbReference>
<evidence type="ECO:0000313" key="5">
    <source>
        <dbReference type="Proteomes" id="UP000075243"/>
    </source>
</evidence>
<keyword evidence="4" id="KW-0560">Oxidoreductase</keyword>
<dbReference type="Pfam" id="PF00665">
    <property type="entry name" value="rve"/>
    <property type="match status" value="1"/>
</dbReference>
<dbReference type="Pfam" id="PF07727">
    <property type="entry name" value="RVT_2"/>
    <property type="match status" value="1"/>
</dbReference>
<evidence type="ECO:0000259" key="3">
    <source>
        <dbReference type="PROSITE" id="PS50994"/>
    </source>
</evidence>
<dbReference type="SUPFAM" id="SSF53098">
    <property type="entry name" value="Ribonuclease H-like"/>
    <property type="match status" value="1"/>
</dbReference>
<gene>
    <name evidence="4" type="ORF">KK1_043117</name>
</gene>
<keyword evidence="1" id="KW-0479">Metal-binding</keyword>
<dbReference type="Gene3D" id="3.30.420.10">
    <property type="entry name" value="Ribonuclease H-like superfamily/Ribonuclease H"/>
    <property type="match status" value="1"/>
</dbReference>
<dbReference type="GO" id="GO:0046872">
    <property type="term" value="F:metal ion binding"/>
    <property type="evidence" value="ECO:0007669"/>
    <property type="project" value="UniProtKB-KW"/>
</dbReference>
<dbReference type="Pfam" id="PF25597">
    <property type="entry name" value="SH3_retrovirus"/>
    <property type="match status" value="1"/>
</dbReference>
<dbReference type="GO" id="GO:0003676">
    <property type="term" value="F:nucleic acid binding"/>
    <property type="evidence" value="ECO:0007669"/>
    <property type="project" value="InterPro"/>
</dbReference>
<dbReference type="EC" id="1.2.1.27" evidence="4"/>
<keyword evidence="2" id="KW-0378">Hydrolase</keyword>
<dbReference type="PANTHER" id="PTHR42648:SF18">
    <property type="entry name" value="RETROTRANSPOSON, UNCLASSIFIED-LIKE PROTEIN"/>
    <property type="match status" value="1"/>
</dbReference>
<name>A0A151QZW7_CAJCA</name>
<dbReference type="EMBL" id="KQ484311">
    <property type="protein sequence ID" value="KYP35826.1"/>
    <property type="molecule type" value="Genomic_DNA"/>
</dbReference>